<keyword evidence="9 13" id="KW-0249">Electron transport</keyword>
<organism evidence="14 15">
    <name type="scientific">Taurinivorans muris</name>
    <dbReference type="NCBI Taxonomy" id="2787751"/>
    <lineage>
        <taxon>Bacteria</taxon>
        <taxon>Pseudomonadati</taxon>
        <taxon>Thermodesulfobacteriota</taxon>
        <taxon>Desulfovibrionia</taxon>
        <taxon>Desulfovibrionales</taxon>
        <taxon>Desulfovibrionaceae</taxon>
        <taxon>Taurinivorans</taxon>
    </lineage>
</organism>
<evidence type="ECO:0000256" key="5">
    <source>
        <dbReference type="ARBA" id="ARBA00022519"/>
    </source>
</evidence>
<evidence type="ECO:0000256" key="1">
    <source>
        <dbReference type="ARBA" id="ARBA00004429"/>
    </source>
</evidence>
<evidence type="ECO:0000256" key="11">
    <source>
        <dbReference type="ARBA" id="ARBA00023004"/>
    </source>
</evidence>
<feature type="transmembrane region" description="Helical" evidence="13">
    <location>
        <begin position="352"/>
        <end position="375"/>
    </location>
</feature>
<reference evidence="14" key="1">
    <citation type="submission" date="2020-12" db="EMBL/GenBank/DDBJ databases">
        <title>Taurinivorans muris gen. nov., sp. nov., fundamental and realized metabolic niche of a ubiquitous sulfidogenic bacterium in the murine intestine.</title>
        <authorList>
            <person name="Ye H."/>
            <person name="Hanson B.T."/>
            <person name="Loy A."/>
        </authorList>
    </citation>
    <scope>NUCLEOTIDE SEQUENCE</scope>
    <source>
        <strain evidence="14">LT0009</strain>
    </source>
</reference>
<keyword evidence="12 13" id="KW-0472">Membrane</keyword>
<feature type="transmembrane region" description="Helical" evidence="13">
    <location>
        <begin position="91"/>
        <end position="116"/>
    </location>
</feature>
<feature type="transmembrane region" description="Helical" evidence="13">
    <location>
        <begin position="54"/>
        <end position="71"/>
    </location>
</feature>
<keyword evidence="6 13" id="KW-0349">Heme</keyword>
<dbReference type="InterPro" id="IPR002585">
    <property type="entry name" value="Cyt-d_ubiquinol_oxidase_su_1"/>
</dbReference>
<keyword evidence="10 13" id="KW-1133">Transmembrane helix</keyword>
<keyword evidence="15" id="KW-1185">Reference proteome</keyword>
<feature type="transmembrane region" description="Helical" evidence="13">
    <location>
        <begin position="12"/>
        <end position="34"/>
    </location>
</feature>
<feature type="transmembrane region" description="Helical" evidence="13">
    <location>
        <begin position="316"/>
        <end position="340"/>
    </location>
</feature>
<proteinExistence type="inferred from homology"/>
<feature type="transmembrane region" description="Helical" evidence="13">
    <location>
        <begin position="402"/>
        <end position="425"/>
    </location>
</feature>
<dbReference type="Proteomes" id="UP001058120">
    <property type="component" value="Chromosome"/>
</dbReference>
<feature type="transmembrane region" description="Helical" evidence="13">
    <location>
        <begin position="128"/>
        <end position="151"/>
    </location>
</feature>
<keyword evidence="8 13" id="KW-0479">Metal-binding</keyword>
<gene>
    <name evidence="14" type="ORF">JBF11_02135</name>
</gene>
<dbReference type="EMBL" id="CP065938">
    <property type="protein sequence ID" value="UWX06712.1"/>
    <property type="molecule type" value="Genomic_DNA"/>
</dbReference>
<dbReference type="PANTHER" id="PTHR30365:SF0">
    <property type="entry name" value="CYTOCHROME BD-I UBIQUINOL OXIDASE SUBUNIT 1"/>
    <property type="match status" value="1"/>
</dbReference>
<name>A0ABY5Y4W8_9BACT</name>
<evidence type="ECO:0000256" key="10">
    <source>
        <dbReference type="ARBA" id="ARBA00022989"/>
    </source>
</evidence>
<sequence length="448" mass="49856">MMDVVLLSRLQFAVAVFFHFIFVPLTLGITVLLAIMETAYVKTGDEMYKRMVKFWGKLFIINFVLGIVTGITLEFQFGTNWSKYSTFVGDIFGSLLAIEATVAFFLESTFVAVWIFGWEKVSQKVHCAAIWLVAFASNISALWIILANGFMHNPVGYVMRNGRAELEDFGAVLSNPYAWGQYFHTISSSWMLAGFFVLGISAWHLLRKNEVDLFKASVKFAAPFTLVLALLVALFGHHQGNNVAVYQPAKLAAMESHWETATNAPMFALVWPDEENDKNAVEAIKIPGLLSFLAFNDFNAEVKGLNAFPEEDHPPVLATFLSFRFMVAMGGLFILLAFFAWKKREDLASNPLLCKALMYGIPLPYITIMAGWLIAELGRQPWIVYGLMRTSDAVSPVPASSVAISLLSFIVVYTALGILDIYLLIKYARKGPQPADQAEITEESEGVA</sequence>
<dbReference type="Pfam" id="PF01654">
    <property type="entry name" value="Cyt_bd_oxida_I"/>
    <property type="match status" value="1"/>
</dbReference>
<keyword evidence="3 13" id="KW-0813">Transport</keyword>
<keyword evidence="5" id="KW-0997">Cell inner membrane</keyword>
<feature type="transmembrane region" description="Helical" evidence="13">
    <location>
        <begin position="218"/>
        <end position="236"/>
    </location>
</feature>
<evidence type="ECO:0000256" key="7">
    <source>
        <dbReference type="ARBA" id="ARBA00022692"/>
    </source>
</evidence>
<comment type="similarity">
    <text evidence="2 13">Belongs to the cytochrome ubiquinol oxidase subunit 1 family.</text>
</comment>
<evidence type="ECO:0000256" key="9">
    <source>
        <dbReference type="ARBA" id="ARBA00022982"/>
    </source>
</evidence>
<evidence type="ECO:0000256" key="3">
    <source>
        <dbReference type="ARBA" id="ARBA00022448"/>
    </source>
</evidence>
<evidence type="ECO:0000313" key="14">
    <source>
        <dbReference type="EMBL" id="UWX06712.1"/>
    </source>
</evidence>
<evidence type="ECO:0000313" key="15">
    <source>
        <dbReference type="Proteomes" id="UP001058120"/>
    </source>
</evidence>
<feature type="transmembrane region" description="Helical" evidence="13">
    <location>
        <begin position="182"/>
        <end position="206"/>
    </location>
</feature>
<evidence type="ECO:0000256" key="13">
    <source>
        <dbReference type="PIRNR" id="PIRNR006446"/>
    </source>
</evidence>
<accession>A0ABY5Y4W8</accession>
<keyword evidence="4 13" id="KW-1003">Cell membrane</keyword>
<dbReference type="PANTHER" id="PTHR30365">
    <property type="entry name" value="CYTOCHROME D UBIQUINOL OXIDASE"/>
    <property type="match status" value="1"/>
</dbReference>
<keyword evidence="11 13" id="KW-0408">Iron</keyword>
<keyword evidence="7 13" id="KW-0812">Transmembrane</keyword>
<protein>
    <submittedName>
        <fullName evidence="14">Cytochrome ubiquinol oxidase subunit I</fullName>
    </submittedName>
</protein>
<evidence type="ECO:0000256" key="6">
    <source>
        <dbReference type="ARBA" id="ARBA00022617"/>
    </source>
</evidence>
<dbReference type="PIRSF" id="PIRSF006446">
    <property type="entry name" value="Cyt_quinol_oxidase_1"/>
    <property type="match status" value="1"/>
</dbReference>
<evidence type="ECO:0000256" key="8">
    <source>
        <dbReference type="ARBA" id="ARBA00022723"/>
    </source>
</evidence>
<evidence type="ECO:0000256" key="12">
    <source>
        <dbReference type="ARBA" id="ARBA00023136"/>
    </source>
</evidence>
<evidence type="ECO:0000256" key="4">
    <source>
        <dbReference type="ARBA" id="ARBA00022475"/>
    </source>
</evidence>
<comment type="subcellular location">
    <subcellularLocation>
        <location evidence="1">Cell inner membrane</location>
        <topology evidence="1">Multi-pass membrane protein</topology>
    </subcellularLocation>
</comment>
<evidence type="ECO:0000256" key="2">
    <source>
        <dbReference type="ARBA" id="ARBA00009819"/>
    </source>
</evidence>